<dbReference type="SUPFAM" id="SSF56059">
    <property type="entry name" value="Glutathione synthetase ATP-binding domain-like"/>
    <property type="match status" value="1"/>
</dbReference>
<accession>A0A0F7FGB4</accession>
<dbReference type="EC" id="6.4.1.1" evidence="9"/>
<feature type="domain" description="Biotin carboxylation" evidence="8">
    <location>
        <begin position="4"/>
        <end position="449"/>
    </location>
</feature>
<dbReference type="InterPro" id="IPR011764">
    <property type="entry name" value="Biotin_carboxylation_dom"/>
</dbReference>
<dbReference type="RefSeq" id="WP_052883469.1">
    <property type="nucleotide sequence ID" value="NZ_CP009961.1"/>
</dbReference>
<feature type="domain" description="ATP-grasp" evidence="7">
    <location>
        <begin position="123"/>
        <end position="320"/>
    </location>
</feature>
<keyword evidence="9" id="KW-0670">Pyruvate</keyword>
<evidence type="ECO:0000256" key="1">
    <source>
        <dbReference type="ARBA" id="ARBA00001941"/>
    </source>
</evidence>
<keyword evidence="3 6" id="KW-0547">Nucleotide-binding</keyword>
<dbReference type="PROSITE" id="PS00867">
    <property type="entry name" value="CPSASE_2"/>
    <property type="match status" value="1"/>
</dbReference>
<dbReference type="EMBL" id="CP009961">
    <property type="protein sequence ID" value="AKG38135.1"/>
    <property type="molecule type" value="Genomic_DNA"/>
</dbReference>
<dbReference type="InterPro" id="IPR011761">
    <property type="entry name" value="ATP-grasp"/>
</dbReference>
<protein>
    <submittedName>
        <fullName evidence="9">Pyruvate carboxylase subunit A</fullName>
        <ecNumber evidence="9">6.4.1.1</ecNumber>
    </submittedName>
</protein>
<dbReference type="InterPro" id="IPR005479">
    <property type="entry name" value="CPAse_ATP-bd"/>
</dbReference>
<dbReference type="PANTHER" id="PTHR18866:SF33">
    <property type="entry name" value="METHYLCROTONOYL-COA CARBOXYLASE SUBUNIT ALPHA, MITOCHONDRIAL-RELATED"/>
    <property type="match status" value="1"/>
</dbReference>
<evidence type="ECO:0000259" key="7">
    <source>
        <dbReference type="PROSITE" id="PS50975"/>
    </source>
</evidence>
<dbReference type="InterPro" id="IPR005482">
    <property type="entry name" value="Biotin_COase_C"/>
</dbReference>
<dbReference type="PROSITE" id="PS50979">
    <property type="entry name" value="BC"/>
    <property type="match status" value="1"/>
</dbReference>
<evidence type="ECO:0000256" key="6">
    <source>
        <dbReference type="PROSITE-ProRule" id="PRU00409"/>
    </source>
</evidence>
<dbReference type="OrthoDB" id="31083at2157"/>
<dbReference type="GO" id="GO:0046872">
    <property type="term" value="F:metal ion binding"/>
    <property type="evidence" value="ECO:0007669"/>
    <property type="project" value="InterPro"/>
</dbReference>
<keyword evidence="5" id="KW-0092">Biotin</keyword>
<dbReference type="InterPro" id="IPR050856">
    <property type="entry name" value="Biotin_carboxylase_complex"/>
</dbReference>
<dbReference type="Proteomes" id="UP000067434">
    <property type="component" value="Chromosome"/>
</dbReference>
<dbReference type="PROSITE" id="PS50975">
    <property type="entry name" value="ATP_GRASP"/>
    <property type="match status" value="1"/>
</dbReference>
<dbReference type="Pfam" id="PF02786">
    <property type="entry name" value="CPSase_L_D2"/>
    <property type="match status" value="1"/>
</dbReference>
<keyword evidence="4 6" id="KW-0067">ATP-binding</keyword>
<dbReference type="SMART" id="SM00878">
    <property type="entry name" value="Biotin_carb_C"/>
    <property type="match status" value="1"/>
</dbReference>
<dbReference type="AlphaFoldDB" id="A0A0F7FGB4"/>
<name>A0A0F7FGB4_9CREN</name>
<keyword evidence="10" id="KW-1185">Reference proteome</keyword>
<dbReference type="PANTHER" id="PTHR18866">
    <property type="entry name" value="CARBOXYLASE:PYRUVATE/ACETYL-COA/PROPIONYL-COA CARBOXYLASE"/>
    <property type="match status" value="1"/>
</dbReference>
<dbReference type="SUPFAM" id="SSF52440">
    <property type="entry name" value="PreATP-grasp domain"/>
    <property type="match status" value="1"/>
</dbReference>
<gene>
    <name evidence="9" type="ORF">MA03_00880</name>
</gene>
<sequence length="488" mass="54531">MGEYFDKILIANRGEIAVRIIRTAKELGIKTVAVYSEADENSLHVKLADEKVFIGPSEPRESYLNMEKIIRAASSSGAEAIHPGYGFLSQNPVFAEKVKEAGLTWIGPTPDVLKLAGDKISSRRFFAKAGIPIVPGTLDPVGLEEAEAKAEEIGYPVVVKPSGGGGGIGMFVAFSPEELKEKIAKASRLAKAYFARTEVYLEKYFPRAKHIEVQILGDMHGKVIHLFERECSVQRRFQKVIEEAPSPSITSEEREKLLTLAVKAAQSCNYVNAGTFEFLFDLNERRFYLLEVNTRIQVEHPVTEMITGVDIVEQQLAIASGEHLPSSLSDPSFRGHAIEARIYAEDPASDFAPSPGSITRLSLPAGPWIRVDSGVYEGFRVPEFYDSLLMKVIAWGHDRESATRRLKRALGELEIRGLKTNRLFLIRILEDEDFVKGSYTTQILEKRELFKNLEEPVTTTMIQERAETKAEQTSKSISYWRLLARAHV</sequence>
<dbReference type="KEGG" id="thf:MA03_00880"/>
<dbReference type="FunFam" id="3.40.50.20:FF:000010">
    <property type="entry name" value="Propionyl-CoA carboxylase subunit alpha"/>
    <property type="match status" value="1"/>
</dbReference>
<evidence type="ECO:0000256" key="5">
    <source>
        <dbReference type="ARBA" id="ARBA00023267"/>
    </source>
</evidence>
<evidence type="ECO:0000256" key="3">
    <source>
        <dbReference type="ARBA" id="ARBA00022741"/>
    </source>
</evidence>
<evidence type="ECO:0000256" key="4">
    <source>
        <dbReference type="ARBA" id="ARBA00022840"/>
    </source>
</evidence>
<dbReference type="Pfam" id="PF02785">
    <property type="entry name" value="Biotin_carb_C"/>
    <property type="match status" value="1"/>
</dbReference>
<evidence type="ECO:0000256" key="2">
    <source>
        <dbReference type="ARBA" id="ARBA00022598"/>
    </source>
</evidence>
<dbReference type="InterPro" id="IPR011054">
    <property type="entry name" value="Rudment_hybrid_motif"/>
</dbReference>
<evidence type="ECO:0000313" key="9">
    <source>
        <dbReference type="EMBL" id="AKG38135.1"/>
    </source>
</evidence>
<dbReference type="PATRIC" id="fig|1550241.5.peg.178"/>
<reference evidence="9 10" key="1">
    <citation type="journal article" date="2015" name="Stand. Genomic Sci.">
        <title>Complete genome sequence of and proposal of Thermofilum uzonense sp. nov. a novel hyperthermophilic crenarchaeon and emended description of the genus Thermofilum.</title>
        <authorList>
            <person name="Toshchakov S.V."/>
            <person name="Korzhenkov A.A."/>
            <person name="Samarov N.I."/>
            <person name="Mazunin I.O."/>
            <person name="Mozhey O.I."/>
            <person name="Shmyr I.S."/>
            <person name="Derbikova K.S."/>
            <person name="Taranov E.A."/>
            <person name="Dominova I.N."/>
            <person name="Bonch-Osmolovskaya E.A."/>
            <person name="Patrushev M.V."/>
            <person name="Podosokorskaya O.A."/>
            <person name="Kublanov I.V."/>
        </authorList>
    </citation>
    <scope>NUCLEOTIDE SEQUENCE [LARGE SCALE GENOMIC DNA]</scope>
    <source>
        <strain evidence="9 10">1807-2</strain>
    </source>
</reference>
<keyword evidence="2 9" id="KW-0436">Ligase</keyword>
<dbReference type="SUPFAM" id="SSF51246">
    <property type="entry name" value="Rudiment single hybrid motif"/>
    <property type="match status" value="1"/>
</dbReference>
<dbReference type="NCBIfam" id="NF006367">
    <property type="entry name" value="PRK08591.1"/>
    <property type="match status" value="1"/>
</dbReference>
<organism evidence="9 10">
    <name type="scientific">Infirmifilum uzonense</name>
    <dbReference type="NCBI Taxonomy" id="1550241"/>
    <lineage>
        <taxon>Archaea</taxon>
        <taxon>Thermoproteota</taxon>
        <taxon>Thermoprotei</taxon>
        <taxon>Thermofilales</taxon>
        <taxon>Thermofilaceae</taxon>
        <taxon>Infirmifilum</taxon>
    </lineage>
</organism>
<evidence type="ECO:0000313" key="10">
    <source>
        <dbReference type="Proteomes" id="UP000067434"/>
    </source>
</evidence>
<dbReference type="PROSITE" id="PS00866">
    <property type="entry name" value="CPSASE_1"/>
    <property type="match status" value="1"/>
</dbReference>
<comment type="cofactor">
    <cofactor evidence="1">
        <name>Co(2+)</name>
        <dbReference type="ChEBI" id="CHEBI:48828"/>
    </cofactor>
</comment>
<dbReference type="GeneID" id="25400741"/>
<dbReference type="GO" id="GO:0005524">
    <property type="term" value="F:ATP binding"/>
    <property type="evidence" value="ECO:0007669"/>
    <property type="project" value="UniProtKB-UniRule"/>
</dbReference>
<dbReference type="Pfam" id="PF00289">
    <property type="entry name" value="Biotin_carb_N"/>
    <property type="match status" value="1"/>
</dbReference>
<dbReference type="InterPro" id="IPR005481">
    <property type="entry name" value="BC-like_N"/>
</dbReference>
<evidence type="ECO:0000259" key="8">
    <source>
        <dbReference type="PROSITE" id="PS50979"/>
    </source>
</evidence>
<dbReference type="InterPro" id="IPR016185">
    <property type="entry name" value="PreATP-grasp_dom_sf"/>
</dbReference>
<dbReference type="HOGENOM" id="CLU_000395_3_2_2"/>
<proteinExistence type="predicted"/>
<dbReference type="STRING" id="1550241.MA03_00880"/>
<dbReference type="GO" id="GO:0004736">
    <property type="term" value="F:pyruvate carboxylase activity"/>
    <property type="evidence" value="ECO:0007669"/>
    <property type="project" value="UniProtKB-EC"/>
</dbReference>
<dbReference type="Gene3D" id="3.30.470.20">
    <property type="entry name" value="ATP-grasp fold, B domain"/>
    <property type="match status" value="1"/>
</dbReference>